<dbReference type="InterPro" id="IPR001041">
    <property type="entry name" value="2Fe-2S_ferredoxin-type"/>
</dbReference>
<evidence type="ECO:0008006" key="11">
    <source>
        <dbReference type="Google" id="ProtNLM"/>
    </source>
</evidence>
<sequence>MVGDVTIVFELDGAAAGQTYAPGAHLELLLEAGPRQYSLCNRPGRCFRLAVQREAHGRGGSIEVFERVQRGEALWVRGPNNVFAASSLMRTEHALLIAGGIGITPILAMAYARFDAGLPFTLHYSGRHARDMAFVSELKAMAALRPDLASIHLYCTRDAGGRRADLAESLGMYDARTEVFLCGSGRLLDAVQDAAFALGWPEEAIHFERFSAELPKPQAGDAEFQVEIASTGQRITVGAEETVADALARSGVVIPISCAAGVCGSCRTRLLSGEADHRDLFYSPEEQAGQTEFTPCCSRAHSPLLVLDL</sequence>
<dbReference type="PRINTS" id="PR00409">
    <property type="entry name" value="PHDIOXRDTASE"/>
</dbReference>
<accession>A0A0U1Q0A8</accession>
<dbReference type="InterPro" id="IPR036010">
    <property type="entry name" value="2Fe-2S_ferredoxin-like_sf"/>
</dbReference>
<dbReference type="InterPro" id="IPR017938">
    <property type="entry name" value="Riboflavin_synthase-like_b-brl"/>
</dbReference>
<keyword evidence="1" id="KW-0285">Flavoprotein</keyword>
<evidence type="ECO:0000256" key="1">
    <source>
        <dbReference type="ARBA" id="ARBA00022630"/>
    </source>
</evidence>
<dbReference type="GO" id="GO:0046872">
    <property type="term" value="F:metal ion binding"/>
    <property type="evidence" value="ECO:0007669"/>
    <property type="project" value="UniProtKB-KW"/>
</dbReference>
<evidence type="ECO:0000259" key="7">
    <source>
        <dbReference type="PROSITE" id="PS51085"/>
    </source>
</evidence>
<feature type="domain" description="2Fe-2S ferredoxin-type" evidence="7">
    <location>
        <begin position="224"/>
        <end position="309"/>
    </location>
</feature>
<dbReference type="AlphaFoldDB" id="A0A0U1Q0A8"/>
<dbReference type="CDD" id="cd00207">
    <property type="entry name" value="fer2"/>
    <property type="match status" value="1"/>
</dbReference>
<keyword evidence="4" id="KW-0560">Oxidoreductase</keyword>
<evidence type="ECO:0000256" key="4">
    <source>
        <dbReference type="ARBA" id="ARBA00023002"/>
    </source>
</evidence>
<dbReference type="PANTHER" id="PTHR47354:SF1">
    <property type="entry name" value="CARNITINE MONOOXYGENASE REDUCTASE SUBUNIT"/>
    <property type="match status" value="1"/>
</dbReference>
<dbReference type="Pfam" id="PF00175">
    <property type="entry name" value="NAD_binding_1"/>
    <property type="match status" value="1"/>
</dbReference>
<dbReference type="SUPFAM" id="SSF52343">
    <property type="entry name" value="Ferredoxin reductase-like, C-terminal NADP-linked domain"/>
    <property type="match status" value="1"/>
</dbReference>
<evidence type="ECO:0000256" key="3">
    <source>
        <dbReference type="ARBA" id="ARBA00022723"/>
    </source>
</evidence>
<evidence type="ECO:0000256" key="5">
    <source>
        <dbReference type="ARBA" id="ARBA00023004"/>
    </source>
</evidence>
<dbReference type="InterPro" id="IPR039261">
    <property type="entry name" value="FNR_nucleotide-bd"/>
</dbReference>
<reference evidence="9 10" key="1">
    <citation type="submission" date="2015-05" db="EMBL/GenBank/DDBJ databases">
        <title>Draft genome sequence of Lampropedia sp. CT6, isolated from the microbial mat of a hot water spring, located at Manikaran, India.</title>
        <authorList>
            <person name="Tripathi C."/>
            <person name="Rani P."/>
            <person name="Mahato N.K."/>
            <person name="Lal R."/>
        </authorList>
    </citation>
    <scope>NUCLEOTIDE SEQUENCE [LARGE SCALE GENOMIC DNA]</scope>
    <source>
        <strain evidence="9 10">CT6</strain>
    </source>
</reference>
<dbReference type="InterPro" id="IPR012675">
    <property type="entry name" value="Beta-grasp_dom_sf"/>
</dbReference>
<dbReference type="GO" id="GO:0051537">
    <property type="term" value="F:2 iron, 2 sulfur cluster binding"/>
    <property type="evidence" value="ECO:0007669"/>
    <property type="project" value="UniProtKB-KW"/>
</dbReference>
<dbReference type="STRING" id="1610491.AAV94_06335"/>
<feature type="domain" description="FAD-binding FR-type" evidence="8">
    <location>
        <begin position="1"/>
        <end position="86"/>
    </location>
</feature>
<evidence type="ECO:0000313" key="10">
    <source>
        <dbReference type="Proteomes" id="UP000050580"/>
    </source>
</evidence>
<dbReference type="PROSITE" id="PS00197">
    <property type="entry name" value="2FE2S_FER_1"/>
    <property type="match status" value="1"/>
</dbReference>
<organism evidence="9 10">
    <name type="scientific">Lampropedia cohaerens</name>
    <dbReference type="NCBI Taxonomy" id="1610491"/>
    <lineage>
        <taxon>Bacteria</taxon>
        <taxon>Pseudomonadati</taxon>
        <taxon>Pseudomonadota</taxon>
        <taxon>Betaproteobacteria</taxon>
        <taxon>Burkholderiales</taxon>
        <taxon>Comamonadaceae</taxon>
        <taxon>Lampropedia</taxon>
    </lineage>
</organism>
<dbReference type="SUPFAM" id="SSF54292">
    <property type="entry name" value="2Fe-2S ferredoxin-like"/>
    <property type="match status" value="1"/>
</dbReference>
<dbReference type="EMBL" id="LBNQ01000022">
    <property type="protein sequence ID" value="KKW68190.1"/>
    <property type="molecule type" value="Genomic_DNA"/>
</dbReference>
<dbReference type="Gene3D" id="3.40.50.80">
    <property type="entry name" value="Nucleotide-binding domain of ferredoxin-NADP reductase (FNR) module"/>
    <property type="match status" value="1"/>
</dbReference>
<dbReference type="InterPro" id="IPR001433">
    <property type="entry name" value="OxRdtase_FAD/NAD-bd"/>
</dbReference>
<dbReference type="Gene3D" id="2.40.30.10">
    <property type="entry name" value="Translation factors"/>
    <property type="match status" value="1"/>
</dbReference>
<dbReference type="InterPro" id="IPR050415">
    <property type="entry name" value="MRET"/>
</dbReference>
<dbReference type="Gene3D" id="3.10.20.30">
    <property type="match status" value="1"/>
</dbReference>
<dbReference type="CDD" id="cd06185">
    <property type="entry name" value="PDR_like"/>
    <property type="match status" value="1"/>
</dbReference>
<gene>
    <name evidence="9" type="ORF">AAV94_06335</name>
</gene>
<dbReference type="Pfam" id="PF00111">
    <property type="entry name" value="Fer2"/>
    <property type="match status" value="1"/>
</dbReference>
<dbReference type="GO" id="GO:0016491">
    <property type="term" value="F:oxidoreductase activity"/>
    <property type="evidence" value="ECO:0007669"/>
    <property type="project" value="UniProtKB-KW"/>
</dbReference>
<dbReference type="InterPro" id="IPR006058">
    <property type="entry name" value="2Fe2S_fd_BS"/>
</dbReference>
<keyword evidence="6" id="KW-0411">Iron-sulfur</keyword>
<dbReference type="Proteomes" id="UP000050580">
    <property type="component" value="Unassembled WGS sequence"/>
</dbReference>
<dbReference type="PROSITE" id="PS51085">
    <property type="entry name" value="2FE2S_FER_2"/>
    <property type="match status" value="1"/>
</dbReference>
<proteinExistence type="predicted"/>
<keyword evidence="10" id="KW-1185">Reference proteome</keyword>
<comment type="caution">
    <text evidence="9">The sequence shown here is derived from an EMBL/GenBank/DDBJ whole genome shotgun (WGS) entry which is preliminary data.</text>
</comment>
<dbReference type="PANTHER" id="PTHR47354">
    <property type="entry name" value="NADH OXIDOREDUCTASE HCR"/>
    <property type="match status" value="1"/>
</dbReference>
<evidence type="ECO:0000256" key="2">
    <source>
        <dbReference type="ARBA" id="ARBA00022714"/>
    </source>
</evidence>
<evidence type="ECO:0000313" key="9">
    <source>
        <dbReference type="EMBL" id="KKW68190.1"/>
    </source>
</evidence>
<evidence type="ECO:0000259" key="8">
    <source>
        <dbReference type="PROSITE" id="PS51384"/>
    </source>
</evidence>
<keyword evidence="5" id="KW-0408">Iron</keyword>
<dbReference type="InterPro" id="IPR017927">
    <property type="entry name" value="FAD-bd_FR_type"/>
</dbReference>
<keyword evidence="2" id="KW-0001">2Fe-2S</keyword>
<evidence type="ECO:0000256" key="6">
    <source>
        <dbReference type="ARBA" id="ARBA00023014"/>
    </source>
</evidence>
<dbReference type="PROSITE" id="PS51384">
    <property type="entry name" value="FAD_FR"/>
    <property type="match status" value="1"/>
</dbReference>
<protein>
    <recommendedName>
        <fullName evidence="11">Vanillate O-demethylase oxidoreductase</fullName>
    </recommendedName>
</protein>
<keyword evidence="3" id="KW-0479">Metal-binding</keyword>
<name>A0A0U1Q0A8_9BURK</name>
<dbReference type="SUPFAM" id="SSF63380">
    <property type="entry name" value="Riboflavin synthase domain-like"/>
    <property type="match status" value="1"/>
</dbReference>